<sequence length="108" mass="11905">MSSTDNETKLRRATEKLIRSIRLAIQQATPNEALAVWKLMKSLEIRRNTPNLTDAQVEALLTMLAKESGADIIEATLNSNSSIALTSTPDRLEEPALATSNNRKGNNR</sequence>
<name>A0ABV4X5H0_9CYAN</name>
<dbReference type="EMBL" id="JBHFNQ010000101">
    <property type="protein sequence ID" value="MFB2877776.1"/>
    <property type="molecule type" value="Genomic_DNA"/>
</dbReference>
<reference evidence="2 3" key="1">
    <citation type="submission" date="2024-09" db="EMBL/GenBank/DDBJ databases">
        <title>Floridaenema gen nov. (Aerosakkonemataceae, Aerosakkonematales ord. nov., Cyanobacteria) from benthic tropical and subtropical fresh waters, with the description of four new species.</title>
        <authorList>
            <person name="Moretto J.A."/>
            <person name="Berthold D.E."/>
            <person name="Lefler F.W."/>
            <person name="Huang I.-S."/>
            <person name="Laughinghouse H. IV."/>
        </authorList>
    </citation>
    <scope>NUCLEOTIDE SEQUENCE [LARGE SCALE GENOMIC DNA]</scope>
    <source>
        <strain evidence="2 3">BLCC-F46</strain>
    </source>
</reference>
<accession>A0ABV4X5H0</accession>
<organism evidence="2 3">
    <name type="scientific">Floridaenema aerugineum BLCC-F46</name>
    <dbReference type="NCBI Taxonomy" id="3153654"/>
    <lineage>
        <taxon>Bacteria</taxon>
        <taxon>Bacillati</taxon>
        <taxon>Cyanobacteriota</taxon>
        <taxon>Cyanophyceae</taxon>
        <taxon>Oscillatoriophycideae</taxon>
        <taxon>Aerosakkonematales</taxon>
        <taxon>Aerosakkonemataceae</taxon>
        <taxon>Floridanema</taxon>
        <taxon>Floridanema aerugineum</taxon>
    </lineage>
</organism>
<dbReference type="RefSeq" id="WP_413270869.1">
    <property type="nucleotide sequence ID" value="NZ_JBHFNQ010000101.1"/>
</dbReference>
<evidence type="ECO:0000313" key="2">
    <source>
        <dbReference type="EMBL" id="MFB2877776.1"/>
    </source>
</evidence>
<protein>
    <submittedName>
        <fullName evidence="2">Uncharacterized protein</fullName>
    </submittedName>
</protein>
<feature type="compositionally biased region" description="Polar residues" evidence="1">
    <location>
        <begin position="98"/>
        <end position="108"/>
    </location>
</feature>
<evidence type="ECO:0000313" key="3">
    <source>
        <dbReference type="Proteomes" id="UP001576774"/>
    </source>
</evidence>
<keyword evidence="3" id="KW-1185">Reference proteome</keyword>
<proteinExistence type="predicted"/>
<dbReference type="Proteomes" id="UP001576774">
    <property type="component" value="Unassembled WGS sequence"/>
</dbReference>
<evidence type="ECO:0000256" key="1">
    <source>
        <dbReference type="SAM" id="MobiDB-lite"/>
    </source>
</evidence>
<comment type="caution">
    <text evidence="2">The sequence shown here is derived from an EMBL/GenBank/DDBJ whole genome shotgun (WGS) entry which is preliminary data.</text>
</comment>
<feature type="region of interest" description="Disordered" evidence="1">
    <location>
        <begin position="84"/>
        <end position="108"/>
    </location>
</feature>
<gene>
    <name evidence="2" type="ORF">ACE1CC_13055</name>
</gene>